<protein>
    <submittedName>
        <fullName evidence="2">Uncharacterized protein</fullName>
    </submittedName>
</protein>
<dbReference type="EMBL" id="SNVJ01000028">
    <property type="protein sequence ID" value="MXP65811.1"/>
    <property type="molecule type" value="Genomic_DNA"/>
</dbReference>
<keyword evidence="1" id="KW-0812">Transmembrane</keyword>
<organism evidence="2 3">
    <name type="scientific">Teichococcus coralli</name>
    <dbReference type="NCBI Taxonomy" id="2545983"/>
    <lineage>
        <taxon>Bacteria</taxon>
        <taxon>Pseudomonadati</taxon>
        <taxon>Pseudomonadota</taxon>
        <taxon>Alphaproteobacteria</taxon>
        <taxon>Acetobacterales</taxon>
        <taxon>Roseomonadaceae</taxon>
        <taxon>Roseomonas</taxon>
    </lineage>
</organism>
<keyword evidence="3" id="KW-1185">Reference proteome</keyword>
<evidence type="ECO:0000313" key="3">
    <source>
        <dbReference type="Proteomes" id="UP000460715"/>
    </source>
</evidence>
<keyword evidence="1" id="KW-1133">Transmembrane helix</keyword>
<proteinExistence type="predicted"/>
<dbReference type="Proteomes" id="UP000460715">
    <property type="component" value="Unassembled WGS sequence"/>
</dbReference>
<gene>
    <name evidence="2" type="ORF">E0493_20895</name>
</gene>
<dbReference type="AlphaFoldDB" id="A0A845BFC8"/>
<evidence type="ECO:0000256" key="1">
    <source>
        <dbReference type="SAM" id="Phobius"/>
    </source>
</evidence>
<evidence type="ECO:0000313" key="2">
    <source>
        <dbReference type="EMBL" id="MXP65811.1"/>
    </source>
</evidence>
<sequence length="65" mass="7329">MAARLWFIGSLLVALGLAARLIGWEFLLWVPRSVMNFIYEDPATSGIITLGILLMVVAQLIRRRD</sequence>
<feature type="transmembrane region" description="Helical" evidence="1">
    <location>
        <begin position="42"/>
        <end position="61"/>
    </location>
</feature>
<accession>A0A845BFC8</accession>
<dbReference type="RefSeq" id="WP_160939219.1">
    <property type="nucleotide sequence ID" value="NZ_SNVJ01000028.1"/>
</dbReference>
<dbReference type="OrthoDB" id="7284075at2"/>
<comment type="caution">
    <text evidence="2">The sequence shown here is derived from an EMBL/GenBank/DDBJ whole genome shotgun (WGS) entry which is preliminary data.</text>
</comment>
<keyword evidence="1" id="KW-0472">Membrane</keyword>
<name>A0A845BFC8_9PROT</name>
<reference evidence="2 3" key="1">
    <citation type="submission" date="2019-03" db="EMBL/GenBank/DDBJ databases">
        <title>Roseomonas sp. a novel Roseomonas species isolated from Sea whip Gorgonian.</title>
        <authorList>
            <person name="Li F."/>
            <person name="Pan X."/>
            <person name="Huang S."/>
            <person name="Li Z."/>
            <person name="Meng B."/>
        </authorList>
    </citation>
    <scope>NUCLEOTIDE SEQUENCE [LARGE SCALE GENOMIC DNA]</scope>
    <source>
        <strain evidence="2 3">M0104</strain>
    </source>
</reference>